<dbReference type="Pfam" id="PF13489">
    <property type="entry name" value="Methyltransf_23"/>
    <property type="match status" value="1"/>
</dbReference>
<keyword evidence="2" id="KW-0808">Transferase</keyword>
<dbReference type="PANTHER" id="PTHR43591:SF10">
    <property type="entry name" value="ABC TRANSMEMBRANE TYPE-1 DOMAIN-CONTAINING PROTEIN-RELATED"/>
    <property type="match status" value="1"/>
</dbReference>
<dbReference type="SUPFAM" id="SSF53335">
    <property type="entry name" value="S-adenosyl-L-methionine-dependent methyltransferases"/>
    <property type="match status" value="1"/>
</dbReference>
<evidence type="ECO:0000313" key="3">
    <source>
        <dbReference type="Proteomes" id="UP000193144"/>
    </source>
</evidence>
<feature type="region of interest" description="Disordered" evidence="1">
    <location>
        <begin position="1"/>
        <end position="25"/>
    </location>
</feature>
<dbReference type="PANTHER" id="PTHR43591">
    <property type="entry name" value="METHYLTRANSFERASE"/>
    <property type="match status" value="1"/>
</dbReference>
<dbReference type="EMBL" id="MCFA01000171">
    <property type="protein sequence ID" value="ORY01364.1"/>
    <property type="molecule type" value="Genomic_DNA"/>
</dbReference>
<reference evidence="2 3" key="1">
    <citation type="submission" date="2016-07" db="EMBL/GenBank/DDBJ databases">
        <title>Pervasive Adenine N6-methylation of Active Genes in Fungi.</title>
        <authorList>
            <consortium name="DOE Joint Genome Institute"/>
            <person name="Mondo S.J."/>
            <person name="Dannebaum R.O."/>
            <person name="Kuo R.C."/>
            <person name="Labutti K."/>
            <person name="Haridas S."/>
            <person name="Kuo A."/>
            <person name="Salamov A."/>
            <person name="Ahrendt S.R."/>
            <person name="Lipzen A."/>
            <person name="Sullivan W."/>
            <person name="Andreopoulos W.B."/>
            <person name="Clum A."/>
            <person name="Lindquist E."/>
            <person name="Daum C."/>
            <person name="Ramamoorthy G.K."/>
            <person name="Gryganskyi A."/>
            <person name="Culley D."/>
            <person name="Magnuson J.K."/>
            <person name="James T.Y."/>
            <person name="O'Malley M.A."/>
            <person name="Stajich J.E."/>
            <person name="Spatafora J.W."/>
            <person name="Visel A."/>
            <person name="Grigoriev I.V."/>
        </authorList>
    </citation>
    <scope>NUCLEOTIDE SEQUENCE [LARGE SCALE GENOMIC DNA]</scope>
    <source>
        <strain evidence="2 3">CBS 115471</strain>
    </source>
</reference>
<keyword evidence="3" id="KW-1185">Reference proteome</keyword>
<sequence length="357" mass="39634">MPDMAEPSASATSANGDHETRSYHKTQSAYALPNDNVEHQRLEMQHSLFIGLMGGRIIHAPLEHNISKAIDIGCGTGSVTHAIASAHPSTTVYGVDLSPVPQNIRTKLQNLYYVQCDFNELVAQNPPDPRFHPASFDYVYSRLLIYGITDWPGYLSRAIGLAKPGAWIEMQEADYHWYRVPTPQLTSTSSSLPPADVFAPHDMTLDELAADSHPSETFKSETLWSKTMNALLRAKQLNPHAGSSLASLMSDAGLTDIKICRYISAAGVWSGLTPEAAAFGEYVGKQTPLMYVPVLRKLGKETGWDEGEVEAAVRDLEKEFEGKENGQMLWFWVYVVCGRKPEEDAPRSREPLRGQWR</sequence>
<dbReference type="CDD" id="cd02440">
    <property type="entry name" value="AdoMet_MTases"/>
    <property type="match status" value="1"/>
</dbReference>
<dbReference type="Proteomes" id="UP000193144">
    <property type="component" value="Unassembled WGS sequence"/>
</dbReference>
<protein>
    <submittedName>
        <fullName evidence="2">S-adenosyl-L-methionine-dependent methyltransferase</fullName>
    </submittedName>
</protein>
<dbReference type="AlphaFoldDB" id="A0A1Y1YU62"/>
<gene>
    <name evidence="2" type="ORF">BCR34DRAFT_99033</name>
</gene>
<keyword evidence="2" id="KW-0489">Methyltransferase</keyword>
<evidence type="ECO:0000256" key="1">
    <source>
        <dbReference type="SAM" id="MobiDB-lite"/>
    </source>
</evidence>
<proteinExistence type="predicted"/>
<name>A0A1Y1YU62_9PLEO</name>
<evidence type="ECO:0000313" key="2">
    <source>
        <dbReference type="EMBL" id="ORY01364.1"/>
    </source>
</evidence>
<dbReference type="Gene3D" id="3.40.50.150">
    <property type="entry name" value="Vaccinia Virus protein VP39"/>
    <property type="match status" value="1"/>
</dbReference>
<dbReference type="OrthoDB" id="10017101at2759"/>
<dbReference type="GO" id="GO:0008168">
    <property type="term" value="F:methyltransferase activity"/>
    <property type="evidence" value="ECO:0007669"/>
    <property type="project" value="UniProtKB-KW"/>
</dbReference>
<dbReference type="GO" id="GO:0032259">
    <property type="term" value="P:methylation"/>
    <property type="evidence" value="ECO:0007669"/>
    <property type="project" value="UniProtKB-KW"/>
</dbReference>
<dbReference type="STRING" id="1231657.A0A1Y1YU62"/>
<organism evidence="2 3">
    <name type="scientific">Clohesyomyces aquaticus</name>
    <dbReference type="NCBI Taxonomy" id="1231657"/>
    <lineage>
        <taxon>Eukaryota</taxon>
        <taxon>Fungi</taxon>
        <taxon>Dikarya</taxon>
        <taxon>Ascomycota</taxon>
        <taxon>Pezizomycotina</taxon>
        <taxon>Dothideomycetes</taxon>
        <taxon>Pleosporomycetidae</taxon>
        <taxon>Pleosporales</taxon>
        <taxon>Lindgomycetaceae</taxon>
        <taxon>Clohesyomyces</taxon>
    </lineage>
</organism>
<dbReference type="InterPro" id="IPR029063">
    <property type="entry name" value="SAM-dependent_MTases_sf"/>
</dbReference>
<accession>A0A1Y1YU62</accession>
<comment type="caution">
    <text evidence="2">The sequence shown here is derived from an EMBL/GenBank/DDBJ whole genome shotgun (WGS) entry which is preliminary data.</text>
</comment>